<evidence type="ECO:0000313" key="2">
    <source>
        <dbReference type="EMBL" id="KAL1503255.1"/>
    </source>
</evidence>
<name>A0AB34IMG9_PRYPA</name>
<protein>
    <submittedName>
        <fullName evidence="2">Uncharacterized protein</fullName>
    </submittedName>
</protein>
<feature type="compositionally biased region" description="Basic and acidic residues" evidence="1">
    <location>
        <begin position="71"/>
        <end position="86"/>
    </location>
</feature>
<dbReference type="Proteomes" id="UP001515480">
    <property type="component" value="Unassembled WGS sequence"/>
</dbReference>
<comment type="caution">
    <text evidence="2">The sequence shown here is derived from an EMBL/GenBank/DDBJ whole genome shotgun (WGS) entry which is preliminary data.</text>
</comment>
<dbReference type="AlphaFoldDB" id="A0AB34IMG9"/>
<feature type="compositionally biased region" description="Low complexity" evidence="1">
    <location>
        <begin position="138"/>
        <end position="148"/>
    </location>
</feature>
<feature type="compositionally biased region" description="Polar residues" evidence="1">
    <location>
        <begin position="178"/>
        <end position="191"/>
    </location>
</feature>
<accession>A0AB34IMG9</accession>
<keyword evidence="3" id="KW-1185">Reference proteome</keyword>
<reference evidence="2 3" key="1">
    <citation type="journal article" date="2024" name="Science">
        <title>Giant polyketide synthase enzymes in the biosynthesis of giant marine polyether toxins.</title>
        <authorList>
            <person name="Fallon T.R."/>
            <person name="Shende V.V."/>
            <person name="Wierzbicki I.H."/>
            <person name="Pendleton A.L."/>
            <person name="Watervoot N.F."/>
            <person name="Auber R.P."/>
            <person name="Gonzalez D.J."/>
            <person name="Wisecaver J.H."/>
            <person name="Moore B.S."/>
        </authorList>
    </citation>
    <scope>NUCLEOTIDE SEQUENCE [LARGE SCALE GENOMIC DNA]</scope>
    <source>
        <strain evidence="2 3">12B1</strain>
    </source>
</reference>
<feature type="region of interest" description="Disordered" evidence="1">
    <location>
        <begin position="19"/>
        <end position="191"/>
    </location>
</feature>
<gene>
    <name evidence="2" type="ORF">AB1Y20_011311</name>
</gene>
<evidence type="ECO:0000313" key="3">
    <source>
        <dbReference type="Proteomes" id="UP001515480"/>
    </source>
</evidence>
<sequence length="191" mass="20557">MFSSEASLSRLAANRERIASLPLSPPPPRAGWGEGCTSAIHDLRDAAPTPPTRPSPAADARLRQLRFPRSLADDFRHAPRPREQRDPPAVAPPSLARTPDARDGAAINDGFPKEALQTLWRRARGRRGEADPQEGEGAATPRASRSSTPPLPSRPNPCHSGGEPAIAKSHIFRRPRTRSVSAAASRQLTLA</sequence>
<evidence type="ECO:0000256" key="1">
    <source>
        <dbReference type="SAM" id="MobiDB-lite"/>
    </source>
</evidence>
<proteinExistence type="predicted"/>
<dbReference type="EMBL" id="JBGBPQ010000022">
    <property type="protein sequence ID" value="KAL1503255.1"/>
    <property type="molecule type" value="Genomic_DNA"/>
</dbReference>
<organism evidence="2 3">
    <name type="scientific">Prymnesium parvum</name>
    <name type="common">Toxic golden alga</name>
    <dbReference type="NCBI Taxonomy" id="97485"/>
    <lineage>
        <taxon>Eukaryota</taxon>
        <taxon>Haptista</taxon>
        <taxon>Haptophyta</taxon>
        <taxon>Prymnesiophyceae</taxon>
        <taxon>Prymnesiales</taxon>
        <taxon>Prymnesiaceae</taxon>
        <taxon>Prymnesium</taxon>
    </lineage>
</organism>